<comment type="similarity">
    <text evidence="2 3">Belongs to the small heat shock protein (HSP20) family.</text>
</comment>
<feature type="region of interest" description="Disordered" evidence="4">
    <location>
        <begin position="23"/>
        <end position="47"/>
    </location>
</feature>
<keyword evidence="7" id="KW-1185">Reference proteome</keyword>
<reference evidence="6" key="1">
    <citation type="submission" date="2017-07" db="EMBL/GenBank/DDBJ databases">
        <title>Taro Niue Genome Assembly and Annotation.</title>
        <authorList>
            <person name="Atibalentja N."/>
            <person name="Keating K."/>
            <person name="Fields C.J."/>
        </authorList>
    </citation>
    <scope>NUCLEOTIDE SEQUENCE</scope>
    <source>
        <strain evidence="6">Niue_2</strain>
        <tissue evidence="6">Leaf</tissue>
    </source>
</reference>
<dbReference type="OrthoDB" id="1431247at2759"/>
<dbReference type="PANTHER" id="PTHR46733">
    <property type="entry name" value="26.5 KDA HEAT SHOCK PROTEIN, MITOCHONDRIAL"/>
    <property type="match status" value="1"/>
</dbReference>
<feature type="domain" description="SHSP" evidence="5">
    <location>
        <begin position="96"/>
        <end position="209"/>
    </location>
</feature>
<dbReference type="Pfam" id="PF00011">
    <property type="entry name" value="HSP20"/>
    <property type="match status" value="1"/>
</dbReference>
<feature type="non-terminal residue" evidence="6">
    <location>
        <position position="1"/>
    </location>
</feature>
<dbReference type="Proteomes" id="UP000652761">
    <property type="component" value="Unassembled WGS sequence"/>
</dbReference>
<dbReference type="EMBL" id="NMUH01001520">
    <property type="protein sequence ID" value="MQL93133.1"/>
    <property type="molecule type" value="Genomic_DNA"/>
</dbReference>
<dbReference type="Gene3D" id="2.60.40.790">
    <property type="match status" value="1"/>
</dbReference>
<dbReference type="AlphaFoldDB" id="A0A843VLH9"/>
<evidence type="ECO:0000313" key="6">
    <source>
        <dbReference type="EMBL" id="MQL93133.1"/>
    </source>
</evidence>
<name>A0A843VLH9_COLES</name>
<comment type="caution">
    <text evidence="6">The sequence shown here is derived from an EMBL/GenBank/DDBJ whole genome shotgun (WGS) entry which is preliminary data.</text>
</comment>
<evidence type="ECO:0000256" key="2">
    <source>
        <dbReference type="PROSITE-ProRule" id="PRU00285"/>
    </source>
</evidence>
<evidence type="ECO:0000256" key="3">
    <source>
        <dbReference type="RuleBase" id="RU003616"/>
    </source>
</evidence>
<dbReference type="InterPro" id="IPR002068">
    <property type="entry name" value="A-crystallin/Hsp20_dom"/>
</dbReference>
<evidence type="ECO:0000313" key="7">
    <source>
        <dbReference type="Proteomes" id="UP000652761"/>
    </source>
</evidence>
<dbReference type="InterPro" id="IPR008978">
    <property type="entry name" value="HSP20-like_chaperone"/>
</dbReference>
<dbReference type="GO" id="GO:0009408">
    <property type="term" value="P:response to heat"/>
    <property type="evidence" value="ECO:0007669"/>
    <property type="project" value="InterPro"/>
</dbReference>
<keyword evidence="1" id="KW-0346">Stress response</keyword>
<dbReference type="SUPFAM" id="SSF49764">
    <property type="entry name" value="HSP20-like chaperones"/>
    <property type="match status" value="1"/>
</dbReference>
<dbReference type="PANTHER" id="PTHR46733:SF4">
    <property type="entry name" value="HEAT SHOCK PROTEIN 21, CHLOROPLASTIC"/>
    <property type="match status" value="1"/>
</dbReference>
<evidence type="ECO:0000256" key="4">
    <source>
        <dbReference type="SAM" id="MobiDB-lite"/>
    </source>
</evidence>
<sequence length="209" mass="23310">LLSPHIFLFECPATALAAASLSGHRASGSPTPGPSRRPAAKARTPPSTCMWSNNKAAVLQSPMRMMQQMLDTVDQLFEEAIVFPGASPSGQGLLASGSEKVQTPWDIREEEDTVRMQFDMSGLSKEEVKVSIEDDVLVIQREHKAAEEGKKEGEEEEWWRRNASSYDMRLLLSDNCDKDKIRAELKNEVLMVTVPKAQLERKVIDVEIQ</sequence>
<accession>A0A843VLH9</accession>
<dbReference type="InterPro" id="IPR044587">
    <property type="entry name" value="HSP21-like"/>
</dbReference>
<proteinExistence type="inferred from homology"/>
<organism evidence="6 7">
    <name type="scientific">Colocasia esculenta</name>
    <name type="common">Wild taro</name>
    <name type="synonym">Arum esculentum</name>
    <dbReference type="NCBI Taxonomy" id="4460"/>
    <lineage>
        <taxon>Eukaryota</taxon>
        <taxon>Viridiplantae</taxon>
        <taxon>Streptophyta</taxon>
        <taxon>Embryophyta</taxon>
        <taxon>Tracheophyta</taxon>
        <taxon>Spermatophyta</taxon>
        <taxon>Magnoliopsida</taxon>
        <taxon>Liliopsida</taxon>
        <taxon>Araceae</taxon>
        <taxon>Aroideae</taxon>
        <taxon>Colocasieae</taxon>
        <taxon>Colocasia</taxon>
    </lineage>
</organism>
<dbReference type="PROSITE" id="PS01031">
    <property type="entry name" value="SHSP"/>
    <property type="match status" value="1"/>
</dbReference>
<protein>
    <recommendedName>
        <fullName evidence="5">SHSP domain-containing protein</fullName>
    </recommendedName>
</protein>
<evidence type="ECO:0000256" key="1">
    <source>
        <dbReference type="ARBA" id="ARBA00023016"/>
    </source>
</evidence>
<dbReference type="CDD" id="cd06464">
    <property type="entry name" value="ACD_sHsps-like"/>
    <property type="match status" value="1"/>
</dbReference>
<evidence type="ECO:0000259" key="5">
    <source>
        <dbReference type="PROSITE" id="PS01031"/>
    </source>
</evidence>
<gene>
    <name evidence="6" type="ORF">Taro_025766</name>
</gene>
<feature type="compositionally biased region" description="Low complexity" evidence="4">
    <location>
        <begin position="25"/>
        <end position="37"/>
    </location>
</feature>